<name>A0A0T9MYT6_YERIN</name>
<dbReference type="STRING" id="631.CH53_319"/>
<dbReference type="Gene3D" id="2.60.40.2070">
    <property type="match status" value="1"/>
</dbReference>
<protein>
    <submittedName>
        <fullName evidence="2">Fimbrial biogenesis outer membrane usher protein</fullName>
    </submittedName>
</protein>
<evidence type="ECO:0000259" key="1">
    <source>
        <dbReference type="Pfam" id="PF13953"/>
    </source>
</evidence>
<dbReference type="eggNOG" id="COG3188">
    <property type="taxonomic scope" value="Bacteria"/>
</dbReference>
<dbReference type="Pfam" id="PF00577">
    <property type="entry name" value="Usher"/>
    <property type="match status" value="1"/>
</dbReference>
<dbReference type="GO" id="GO:0009297">
    <property type="term" value="P:pilus assembly"/>
    <property type="evidence" value="ECO:0007669"/>
    <property type="project" value="InterPro"/>
</dbReference>
<dbReference type="AlphaFoldDB" id="A0A0T9MYT6"/>
<dbReference type="InterPro" id="IPR042186">
    <property type="entry name" value="FimD_plug_dom"/>
</dbReference>
<feature type="domain" description="PapC-like C-terminal" evidence="1">
    <location>
        <begin position="263"/>
        <end position="329"/>
    </location>
</feature>
<dbReference type="Gene3D" id="2.60.40.2610">
    <property type="entry name" value="Outer membrane usher protein FimD, plug domain"/>
    <property type="match status" value="1"/>
</dbReference>
<dbReference type="Proteomes" id="UP000038750">
    <property type="component" value="Unassembled WGS sequence"/>
</dbReference>
<dbReference type="GO" id="GO:0009279">
    <property type="term" value="C:cell outer membrane"/>
    <property type="evidence" value="ECO:0007669"/>
    <property type="project" value="TreeGrafter"/>
</dbReference>
<dbReference type="PANTHER" id="PTHR30451:SF21">
    <property type="entry name" value="FIMBRIAL USHER DOMAIN-CONTAINING PROTEIN YDET-RELATED"/>
    <property type="match status" value="1"/>
</dbReference>
<dbReference type="GO" id="GO:0015473">
    <property type="term" value="F:fimbrial usher porin activity"/>
    <property type="evidence" value="ECO:0007669"/>
    <property type="project" value="InterPro"/>
</dbReference>
<accession>A0A0T9MYT6</accession>
<dbReference type="Pfam" id="PF13953">
    <property type="entry name" value="PapC_C"/>
    <property type="match status" value="1"/>
</dbReference>
<dbReference type="FunFam" id="2.60.40.2610:FF:000001">
    <property type="entry name" value="Outer membrane fimbrial usher protein"/>
    <property type="match status" value="1"/>
</dbReference>
<sequence>MRVSQQLGDWGALYLSASRNDFWGNNQVNNTVSAGYNTSYRGVSLGVAYSIDRIKGDEGWPENRQLSMNMQVPFSLFSSSPAVSRHYVNYQMTHNNQGQVQQQVGVSGNALDDRLSYSAMQSQSNGSSGDNATLNAGYQGSKGMANMGYSYSNQFRSLNLSGNGSLVVHPEGVTLGQMLGSSVAIVSAPGAEGVEVMNGNVRTDSRGYAVVPYLSNYQNNNISLNPATLPDDVDMAKSSLKVYPTKGAVVMAKFDTRVGYQALVTLRRGESNIPFGALVTVEGGSGSENNTGIVGDAGQVYLSGLPEKGRLMTKWGQGTDQQCRAVFDLAGSAASSGSNPVRQLTARCDANR</sequence>
<reference evidence="2 3" key="1">
    <citation type="submission" date="2015-03" db="EMBL/GenBank/DDBJ databases">
        <authorList>
            <person name="Murphy D."/>
        </authorList>
    </citation>
    <scope>NUCLEOTIDE SEQUENCE [LARGE SCALE GENOMIC DNA]</scope>
    <source>
        <strain evidence="2 3">BR165/97</strain>
    </source>
</reference>
<evidence type="ECO:0000313" key="3">
    <source>
        <dbReference type="Proteomes" id="UP000038750"/>
    </source>
</evidence>
<organism evidence="2 3">
    <name type="scientific">Yersinia intermedia</name>
    <dbReference type="NCBI Taxonomy" id="631"/>
    <lineage>
        <taxon>Bacteria</taxon>
        <taxon>Pseudomonadati</taxon>
        <taxon>Pseudomonadota</taxon>
        <taxon>Gammaproteobacteria</taxon>
        <taxon>Enterobacterales</taxon>
        <taxon>Yersiniaceae</taxon>
        <taxon>Yersinia</taxon>
    </lineage>
</organism>
<dbReference type="InterPro" id="IPR043142">
    <property type="entry name" value="PapC-like_C_sf"/>
</dbReference>
<evidence type="ECO:0000313" key="2">
    <source>
        <dbReference type="EMBL" id="CNG61608.1"/>
    </source>
</evidence>
<gene>
    <name evidence="2" type="primary">fimD_3</name>
    <name evidence="2" type="ORF">ERS008530_04214</name>
</gene>
<dbReference type="PANTHER" id="PTHR30451">
    <property type="entry name" value="OUTER MEMBRANE USHER PROTEIN"/>
    <property type="match status" value="1"/>
</dbReference>
<dbReference type="InterPro" id="IPR000015">
    <property type="entry name" value="Fimb_usher"/>
</dbReference>
<dbReference type="EMBL" id="CPZJ01000023">
    <property type="protein sequence ID" value="CNG61608.1"/>
    <property type="molecule type" value="Genomic_DNA"/>
</dbReference>
<dbReference type="InterPro" id="IPR025949">
    <property type="entry name" value="PapC-like_C"/>
</dbReference>
<proteinExistence type="predicted"/>